<dbReference type="Gramene" id="PHT78993">
    <property type="protein sequence ID" value="PHT78993"/>
    <property type="gene ID" value="T459_17045"/>
</dbReference>
<dbReference type="PANTHER" id="PTHR33022">
    <property type="entry name" value="DUF1985 DOMAIN-CONTAINING PROTEIN"/>
    <property type="match status" value="1"/>
</dbReference>
<gene>
    <name evidence="2" type="ORF">T459_17045</name>
</gene>
<comment type="caution">
    <text evidence="2">The sequence shown here is derived from an EMBL/GenBank/DDBJ whole genome shotgun (WGS) entry which is preliminary data.</text>
</comment>
<dbReference type="AlphaFoldDB" id="A0A2G2ZAF0"/>
<dbReference type="EMBL" id="AYRZ02000006">
    <property type="protein sequence ID" value="PHT78993.1"/>
    <property type="molecule type" value="Genomic_DNA"/>
</dbReference>
<dbReference type="Proteomes" id="UP000222542">
    <property type="component" value="Unassembled WGS sequence"/>
</dbReference>
<name>A0A2G2ZAF0_CAPAN</name>
<evidence type="ECO:0000313" key="3">
    <source>
        <dbReference type="Proteomes" id="UP000222542"/>
    </source>
</evidence>
<feature type="region of interest" description="Disordered" evidence="1">
    <location>
        <begin position="48"/>
        <end position="72"/>
    </location>
</feature>
<reference evidence="2 3" key="2">
    <citation type="journal article" date="2017" name="Genome Biol.">
        <title>New reference genome sequences of hot pepper reveal the massive evolution of plant disease-resistance genes by retroduplication.</title>
        <authorList>
            <person name="Kim S."/>
            <person name="Park J."/>
            <person name="Yeom S.I."/>
            <person name="Kim Y.M."/>
            <person name="Seo E."/>
            <person name="Kim K.T."/>
            <person name="Kim M.S."/>
            <person name="Lee J.M."/>
            <person name="Cheong K."/>
            <person name="Shin H.S."/>
            <person name="Kim S.B."/>
            <person name="Han K."/>
            <person name="Lee J."/>
            <person name="Park M."/>
            <person name="Lee H.A."/>
            <person name="Lee H.Y."/>
            <person name="Lee Y."/>
            <person name="Oh S."/>
            <person name="Lee J.H."/>
            <person name="Choi E."/>
            <person name="Choi E."/>
            <person name="Lee S.E."/>
            <person name="Jeon J."/>
            <person name="Kim H."/>
            <person name="Choi G."/>
            <person name="Song H."/>
            <person name="Lee J."/>
            <person name="Lee S.C."/>
            <person name="Kwon J.K."/>
            <person name="Lee H.Y."/>
            <person name="Koo N."/>
            <person name="Hong Y."/>
            <person name="Kim R.W."/>
            <person name="Kang W.H."/>
            <person name="Huh J.H."/>
            <person name="Kang B.C."/>
            <person name="Yang T.J."/>
            <person name="Lee Y.H."/>
            <person name="Bennetzen J.L."/>
            <person name="Choi D."/>
        </authorList>
    </citation>
    <scope>NUCLEOTIDE SEQUENCE [LARGE SCALE GENOMIC DNA]</scope>
    <source>
        <strain evidence="3">cv. CM334</strain>
    </source>
</reference>
<protein>
    <recommendedName>
        <fullName evidence="4">Ubiquitin-like protease family profile domain-containing protein</fullName>
    </recommendedName>
</protein>
<reference evidence="2 3" key="1">
    <citation type="journal article" date="2014" name="Nat. Genet.">
        <title>Genome sequence of the hot pepper provides insights into the evolution of pungency in Capsicum species.</title>
        <authorList>
            <person name="Kim S."/>
            <person name="Park M."/>
            <person name="Yeom S.I."/>
            <person name="Kim Y.M."/>
            <person name="Lee J.M."/>
            <person name="Lee H.A."/>
            <person name="Seo E."/>
            <person name="Choi J."/>
            <person name="Cheong K."/>
            <person name="Kim K.T."/>
            <person name="Jung K."/>
            <person name="Lee G.W."/>
            <person name="Oh S.K."/>
            <person name="Bae C."/>
            <person name="Kim S.B."/>
            <person name="Lee H.Y."/>
            <person name="Kim S.Y."/>
            <person name="Kim M.S."/>
            <person name="Kang B.C."/>
            <person name="Jo Y.D."/>
            <person name="Yang H.B."/>
            <person name="Jeong H.J."/>
            <person name="Kang W.H."/>
            <person name="Kwon J.K."/>
            <person name="Shin C."/>
            <person name="Lim J.Y."/>
            <person name="Park J.H."/>
            <person name="Huh J.H."/>
            <person name="Kim J.S."/>
            <person name="Kim B.D."/>
            <person name="Cohen O."/>
            <person name="Paran I."/>
            <person name="Suh M.C."/>
            <person name="Lee S.B."/>
            <person name="Kim Y.K."/>
            <person name="Shin Y."/>
            <person name="Noh S.J."/>
            <person name="Park J."/>
            <person name="Seo Y.S."/>
            <person name="Kwon S.Y."/>
            <person name="Kim H.A."/>
            <person name="Park J.M."/>
            <person name="Kim H.J."/>
            <person name="Choi S.B."/>
            <person name="Bosland P.W."/>
            <person name="Reeves G."/>
            <person name="Jo S.H."/>
            <person name="Lee B.W."/>
            <person name="Cho H.T."/>
            <person name="Choi H.S."/>
            <person name="Lee M.S."/>
            <person name="Yu Y."/>
            <person name="Do Choi Y."/>
            <person name="Park B.S."/>
            <person name="van Deynze A."/>
            <person name="Ashrafi H."/>
            <person name="Hill T."/>
            <person name="Kim W.T."/>
            <person name="Pai H.S."/>
            <person name="Ahn H.K."/>
            <person name="Yeam I."/>
            <person name="Giovannoni J.J."/>
            <person name="Rose J.K."/>
            <person name="Sorensen I."/>
            <person name="Lee S.J."/>
            <person name="Kim R.W."/>
            <person name="Choi I.Y."/>
            <person name="Choi B.S."/>
            <person name="Lim J.S."/>
            <person name="Lee Y.H."/>
            <person name="Choi D."/>
        </authorList>
    </citation>
    <scope>NUCLEOTIDE SEQUENCE [LARGE SCALE GENOMIC DNA]</scope>
    <source>
        <strain evidence="3">cv. CM334</strain>
    </source>
</reference>
<proteinExistence type="predicted"/>
<accession>A0A2G2ZAF0</accession>
<sequence>MVYSSVATDNMAPKIKEIKSSPSKGASAAAQLHPLLYKLALQVLSQSGAEDNENGEVESFKRDDPNTNSPSIEELVKTYSIDRYLVRMQYDGATDLMGDLVVKESCFGKYLDLPEDNNARFQMKMVNVTATAEEHNMTVDNPSTASKDEEKVEPLINDYSEWIVDGLLKHHVGRDCGLFVSTYAEYLSDGLQVPNDGLDAGLLRKRYVALLWKYGEVKDQNPYTTDVKDPRQPNPNFIALDEEQLVHID</sequence>
<evidence type="ECO:0000313" key="2">
    <source>
        <dbReference type="EMBL" id="PHT78993.1"/>
    </source>
</evidence>
<evidence type="ECO:0008006" key="4">
    <source>
        <dbReference type="Google" id="ProtNLM"/>
    </source>
</evidence>
<keyword evidence="3" id="KW-1185">Reference proteome</keyword>
<dbReference type="PANTHER" id="PTHR33022:SF13">
    <property type="entry name" value="UBIQUITIN-LIKE PROTEASE FAMILY PROFILE DOMAIN-CONTAINING PROTEIN"/>
    <property type="match status" value="1"/>
</dbReference>
<organism evidence="2 3">
    <name type="scientific">Capsicum annuum</name>
    <name type="common">Capsicum pepper</name>
    <dbReference type="NCBI Taxonomy" id="4072"/>
    <lineage>
        <taxon>Eukaryota</taxon>
        <taxon>Viridiplantae</taxon>
        <taxon>Streptophyta</taxon>
        <taxon>Embryophyta</taxon>
        <taxon>Tracheophyta</taxon>
        <taxon>Spermatophyta</taxon>
        <taxon>Magnoliopsida</taxon>
        <taxon>eudicotyledons</taxon>
        <taxon>Gunneridae</taxon>
        <taxon>Pentapetalae</taxon>
        <taxon>asterids</taxon>
        <taxon>lamiids</taxon>
        <taxon>Solanales</taxon>
        <taxon>Solanaceae</taxon>
        <taxon>Solanoideae</taxon>
        <taxon>Capsiceae</taxon>
        <taxon>Capsicum</taxon>
    </lineage>
</organism>
<evidence type="ECO:0000256" key="1">
    <source>
        <dbReference type="SAM" id="MobiDB-lite"/>
    </source>
</evidence>